<dbReference type="GeneID" id="59160360"/>
<dbReference type="EMBL" id="CP044548">
    <property type="protein sequence ID" value="QFQ29710.2"/>
    <property type="molecule type" value="Genomic_DNA"/>
</dbReference>
<dbReference type="AlphaFoldDB" id="A0A5P8FKV8"/>
<protein>
    <recommendedName>
        <fullName evidence="3">DUF3168 domain-containing protein</fullName>
    </recommendedName>
</protein>
<dbReference type="Proteomes" id="UP000271708">
    <property type="component" value="Chromosome"/>
</dbReference>
<dbReference type="RefSeq" id="WP_123091065.1">
    <property type="nucleotide sequence ID" value="NZ_CP044548.2"/>
</dbReference>
<accession>A0A5P8FKV8</accession>
<dbReference type="KEGG" id="jme:EEW87_004250"/>
<sequence>MTELLAPPDVEVGVVGVLRDALPDARVGTRYPSSSPEPPLVVRVSAVGGQAPRHLVLVEPRVLVECWADDEGDAFGLAGRAHAHLSETQGQLHGMTFRKVLAQLPVNHPDVGRPGRFRFQFVATVYSRMEPLA</sequence>
<reference evidence="1 2" key="1">
    <citation type="submission" date="2019-09" db="EMBL/GenBank/DDBJ databases">
        <title>Complete Genome Sequence of Janibacter melonis M714 with both human health impact and industrial applications.</title>
        <authorList>
            <person name="Jin M."/>
            <person name="Zhao Q.R."/>
        </authorList>
    </citation>
    <scope>NUCLEOTIDE SEQUENCE [LARGE SCALE GENOMIC DNA]</scope>
    <source>
        <strain evidence="1 2">M714</strain>
    </source>
</reference>
<name>A0A5P8FKV8_9MICO</name>
<gene>
    <name evidence="1" type="ORF">EEW87_004250</name>
</gene>
<evidence type="ECO:0000313" key="1">
    <source>
        <dbReference type="EMBL" id="QFQ29710.2"/>
    </source>
</evidence>
<organism evidence="1 2">
    <name type="scientific">Janibacter melonis</name>
    <dbReference type="NCBI Taxonomy" id="262209"/>
    <lineage>
        <taxon>Bacteria</taxon>
        <taxon>Bacillati</taxon>
        <taxon>Actinomycetota</taxon>
        <taxon>Actinomycetes</taxon>
        <taxon>Micrococcales</taxon>
        <taxon>Intrasporangiaceae</taxon>
        <taxon>Janibacter</taxon>
    </lineage>
</organism>
<evidence type="ECO:0000313" key="2">
    <source>
        <dbReference type="Proteomes" id="UP000271708"/>
    </source>
</evidence>
<evidence type="ECO:0008006" key="3">
    <source>
        <dbReference type="Google" id="ProtNLM"/>
    </source>
</evidence>
<proteinExistence type="predicted"/>